<proteinExistence type="predicted"/>
<evidence type="ECO:0000313" key="1">
    <source>
        <dbReference type="EMBL" id="MBB4275598.1"/>
    </source>
</evidence>
<organism evidence="1 2">
    <name type="scientific">Rhizobium mongolense</name>
    <dbReference type="NCBI Taxonomy" id="57676"/>
    <lineage>
        <taxon>Bacteria</taxon>
        <taxon>Pseudomonadati</taxon>
        <taxon>Pseudomonadota</taxon>
        <taxon>Alphaproteobacteria</taxon>
        <taxon>Hyphomicrobiales</taxon>
        <taxon>Rhizobiaceae</taxon>
        <taxon>Rhizobium/Agrobacterium group</taxon>
        <taxon>Rhizobium</taxon>
    </lineage>
</organism>
<evidence type="ECO:0000313" key="2">
    <source>
        <dbReference type="Proteomes" id="UP000533641"/>
    </source>
</evidence>
<name>A0A7W6RPL7_9HYPH</name>
<sequence length="58" mass="6148">MAIDEAGERGGQVRERIDGIELAGFYQRGNGRPVLGPGVVTGEESVLLPGKNPVLSER</sequence>
<reference evidence="1 2" key="1">
    <citation type="submission" date="2020-08" db="EMBL/GenBank/DDBJ databases">
        <title>Genomic Encyclopedia of Type Strains, Phase IV (KMG-V): Genome sequencing to study the core and pangenomes of soil and plant-associated prokaryotes.</title>
        <authorList>
            <person name="Whitman W."/>
        </authorList>
    </citation>
    <scope>NUCLEOTIDE SEQUENCE [LARGE SCALE GENOMIC DNA]</scope>
    <source>
        <strain evidence="1 2">SEMIA 402</strain>
    </source>
</reference>
<dbReference type="EMBL" id="JACIGM010000006">
    <property type="protein sequence ID" value="MBB4275598.1"/>
    <property type="molecule type" value="Genomic_DNA"/>
</dbReference>
<protein>
    <submittedName>
        <fullName evidence="1">Uncharacterized protein</fullName>
    </submittedName>
</protein>
<comment type="caution">
    <text evidence="1">The sequence shown here is derived from an EMBL/GenBank/DDBJ whole genome shotgun (WGS) entry which is preliminary data.</text>
</comment>
<dbReference type="AlphaFoldDB" id="A0A7W6RPL7"/>
<accession>A0A7W6RPL7</accession>
<dbReference type="Proteomes" id="UP000533641">
    <property type="component" value="Unassembled WGS sequence"/>
</dbReference>
<gene>
    <name evidence="1" type="ORF">GGE12_003387</name>
</gene>